<evidence type="ECO:0000256" key="7">
    <source>
        <dbReference type="ARBA" id="ARBA00023136"/>
    </source>
</evidence>
<dbReference type="FunFam" id="1.10.3470.10:FF:000001">
    <property type="entry name" value="Vitamin B12 ABC transporter permease BtuC"/>
    <property type="match status" value="1"/>
</dbReference>
<feature type="transmembrane region" description="Helical" evidence="8">
    <location>
        <begin position="237"/>
        <end position="264"/>
    </location>
</feature>
<feature type="transmembrane region" description="Helical" evidence="8">
    <location>
        <begin position="115"/>
        <end position="135"/>
    </location>
</feature>
<evidence type="ECO:0000256" key="1">
    <source>
        <dbReference type="ARBA" id="ARBA00004651"/>
    </source>
</evidence>
<name>A0A443IHB8_9GAMM</name>
<dbReference type="GO" id="GO:0033214">
    <property type="term" value="P:siderophore-iron import into cell"/>
    <property type="evidence" value="ECO:0007669"/>
    <property type="project" value="TreeGrafter"/>
</dbReference>
<organism evidence="9 10">
    <name type="scientific">[Pantoea] beijingensis</name>
    <dbReference type="NCBI Taxonomy" id="1324864"/>
    <lineage>
        <taxon>Bacteria</taxon>
        <taxon>Pseudomonadati</taxon>
        <taxon>Pseudomonadota</taxon>
        <taxon>Gammaproteobacteria</taxon>
        <taxon>Enterobacterales</taxon>
        <taxon>Erwiniaceae</taxon>
        <taxon>Erwinia</taxon>
    </lineage>
</organism>
<comment type="subcellular location">
    <subcellularLocation>
        <location evidence="1">Cell membrane</location>
        <topology evidence="1">Multi-pass membrane protein</topology>
    </subcellularLocation>
</comment>
<dbReference type="CDD" id="cd06550">
    <property type="entry name" value="TM_ABC_iron-siderophores_like"/>
    <property type="match status" value="1"/>
</dbReference>
<proteinExistence type="inferred from homology"/>
<dbReference type="AlphaFoldDB" id="A0A443IHB8"/>
<keyword evidence="10" id="KW-1185">Reference proteome</keyword>
<dbReference type="GO" id="GO:0022857">
    <property type="term" value="F:transmembrane transporter activity"/>
    <property type="evidence" value="ECO:0007669"/>
    <property type="project" value="InterPro"/>
</dbReference>
<dbReference type="InterPro" id="IPR037294">
    <property type="entry name" value="ABC_BtuC-like"/>
</dbReference>
<evidence type="ECO:0000256" key="6">
    <source>
        <dbReference type="ARBA" id="ARBA00022989"/>
    </source>
</evidence>
<dbReference type="Gene3D" id="1.10.3470.10">
    <property type="entry name" value="ABC transporter involved in vitamin B12 uptake, BtuC"/>
    <property type="match status" value="1"/>
</dbReference>
<sequence length="330" mass="34663">MKSPVLFGLLLLTTLICIGLAMLAGPYPFPFAQLFAAWAHHDNAAVPPQAALLFWHIRLPRILAALLIGGALSLAGATFQGMFRNPLVSPDILGVSAGAGLGACFAIWLGLPIVMIQASAFCGGVLVVTSVWFMTRKARRHDPLLTLILVGIALGTLCGAGISLIKVLADPYTQLPTVTFWLLGGLSSLTLADLVTITPLIIVGAAPILLLRWRVNVLSLSDDEALSMGINVTRLRLILILSATLVTASAVSVAGMIGWIGLAVPHIGRLLVGCNHQRLLPVAAALGAILLLLTDTLARSIASTEIPLGILTAFIGAPIFLVLLLRGRRV</sequence>
<evidence type="ECO:0000256" key="3">
    <source>
        <dbReference type="ARBA" id="ARBA00022448"/>
    </source>
</evidence>
<keyword evidence="6 8" id="KW-1133">Transmembrane helix</keyword>
<dbReference type="PANTHER" id="PTHR30472:SF70">
    <property type="entry name" value="MOLYBDATE IMPORT SYSTEM PERMEASE PROTEIN MOLB"/>
    <property type="match status" value="1"/>
</dbReference>
<evidence type="ECO:0000256" key="8">
    <source>
        <dbReference type="SAM" id="Phobius"/>
    </source>
</evidence>
<keyword evidence="5 8" id="KW-0812">Transmembrane</keyword>
<feature type="transmembrane region" description="Helical" evidence="8">
    <location>
        <begin position="60"/>
        <end position="79"/>
    </location>
</feature>
<evidence type="ECO:0000313" key="9">
    <source>
        <dbReference type="EMBL" id="RWR03426.1"/>
    </source>
</evidence>
<feature type="transmembrane region" description="Helical" evidence="8">
    <location>
        <begin position="147"/>
        <end position="169"/>
    </location>
</feature>
<evidence type="ECO:0000256" key="5">
    <source>
        <dbReference type="ARBA" id="ARBA00022692"/>
    </source>
</evidence>
<dbReference type="PANTHER" id="PTHR30472">
    <property type="entry name" value="FERRIC ENTEROBACTIN TRANSPORT SYSTEM PERMEASE PROTEIN"/>
    <property type="match status" value="1"/>
</dbReference>
<dbReference type="EMBL" id="JMEE01000001">
    <property type="protein sequence ID" value="RWR03426.1"/>
    <property type="molecule type" value="Genomic_DNA"/>
</dbReference>
<reference evidence="9 10" key="1">
    <citation type="submission" date="2014-04" db="EMBL/GenBank/DDBJ databases">
        <title>Draft genome sequence of Pantoea beijingensis strain LMG 27579, an emerging pathogen to Pleurotus eryngii with potential industrial application.</title>
        <authorList>
            <person name="Xu F."/>
            <person name="Liu Y."/>
            <person name="Wang S."/>
            <person name="Yin Y."/>
            <person name="Ma Y."/>
            <person name="Zhao S."/>
            <person name="Rong C."/>
        </authorList>
    </citation>
    <scope>NUCLEOTIDE SEQUENCE [LARGE SCALE GENOMIC DNA]</scope>
    <source>
        <strain evidence="9 10">LMG 27579</strain>
    </source>
</reference>
<protein>
    <submittedName>
        <fullName evidence="9">Peptide ABC transporter substrate-binding protein</fullName>
    </submittedName>
</protein>
<dbReference type="RefSeq" id="WP_128174125.1">
    <property type="nucleotide sequence ID" value="NZ_CP071409.1"/>
</dbReference>
<feature type="transmembrane region" description="Helical" evidence="8">
    <location>
        <begin position="91"/>
        <end position="109"/>
    </location>
</feature>
<dbReference type="Pfam" id="PF01032">
    <property type="entry name" value="FecCD"/>
    <property type="match status" value="1"/>
</dbReference>
<dbReference type="Proteomes" id="UP000288794">
    <property type="component" value="Unassembled WGS sequence"/>
</dbReference>
<dbReference type="SUPFAM" id="SSF81345">
    <property type="entry name" value="ABC transporter involved in vitamin B12 uptake, BtuC"/>
    <property type="match status" value="1"/>
</dbReference>
<keyword evidence="3" id="KW-0813">Transport</keyword>
<feature type="transmembrane region" description="Helical" evidence="8">
    <location>
        <begin position="306"/>
        <end position="325"/>
    </location>
</feature>
<comment type="caution">
    <text evidence="9">The sequence shown here is derived from an EMBL/GenBank/DDBJ whole genome shotgun (WGS) entry which is preliminary data.</text>
</comment>
<feature type="transmembrane region" description="Helical" evidence="8">
    <location>
        <begin position="189"/>
        <end position="211"/>
    </location>
</feature>
<comment type="similarity">
    <text evidence="2">Belongs to the binding-protein-dependent transport system permease family. FecCD subfamily.</text>
</comment>
<evidence type="ECO:0000313" key="10">
    <source>
        <dbReference type="Proteomes" id="UP000288794"/>
    </source>
</evidence>
<dbReference type="InterPro" id="IPR000522">
    <property type="entry name" value="ABC_transptr_permease_BtuC"/>
</dbReference>
<keyword evidence="4" id="KW-1003">Cell membrane</keyword>
<keyword evidence="7 8" id="KW-0472">Membrane</keyword>
<dbReference type="GO" id="GO:0005886">
    <property type="term" value="C:plasma membrane"/>
    <property type="evidence" value="ECO:0007669"/>
    <property type="project" value="UniProtKB-SubCell"/>
</dbReference>
<accession>A0A443IHB8</accession>
<evidence type="ECO:0000256" key="2">
    <source>
        <dbReference type="ARBA" id="ARBA00007935"/>
    </source>
</evidence>
<gene>
    <name evidence="9" type="ORF">ED28_00115</name>
</gene>
<evidence type="ECO:0000256" key="4">
    <source>
        <dbReference type="ARBA" id="ARBA00022475"/>
    </source>
</evidence>